<sequence>MAFWGKMFGGIAGFAAGGPIGGVLGAVLGHMSDTDRLLTPLSGTWGDRFPARGQPDPHNAAFFTAAKLSALMGKTDQLYGLGVVTLSAKLARIDGPVNRAEINAFKGAFRFPEENQKEVGLLFDKARNRTDDFELYARELGRAFADKPEPLETLLSVLFRIAKADLPAGAPLHPAEMDYLLRTHKAFRLSKRAWERAEEGQSRAASTSSAAECYRILGISATASDGEVRARWRILIREYHPDRLAQRPMSDAQRQAAQERVARINAAWDQIKRDRGL</sequence>
<name>A0A1S8GQH0_9PROT</name>
<dbReference type="Pfam" id="PF05099">
    <property type="entry name" value="TerB"/>
    <property type="match status" value="1"/>
</dbReference>
<dbReference type="CDD" id="cd06257">
    <property type="entry name" value="DnaJ"/>
    <property type="match status" value="1"/>
</dbReference>
<dbReference type="Pfam" id="PF00226">
    <property type="entry name" value="DnaJ"/>
    <property type="match status" value="1"/>
</dbReference>
<keyword evidence="3" id="KW-1185">Reference proteome</keyword>
<dbReference type="SUPFAM" id="SSF46565">
    <property type="entry name" value="Chaperone J-domain"/>
    <property type="match status" value="1"/>
</dbReference>
<organism evidence="2 3">
    <name type="scientific">Bombella intestini</name>
    <dbReference type="NCBI Taxonomy" id="1539051"/>
    <lineage>
        <taxon>Bacteria</taxon>
        <taxon>Pseudomonadati</taxon>
        <taxon>Pseudomonadota</taxon>
        <taxon>Alphaproteobacteria</taxon>
        <taxon>Acetobacterales</taxon>
        <taxon>Acetobacteraceae</taxon>
        <taxon>Bombella</taxon>
    </lineage>
</organism>
<evidence type="ECO:0000313" key="3">
    <source>
        <dbReference type="Proteomes" id="UP000200980"/>
    </source>
</evidence>
<dbReference type="OrthoDB" id="9782583at2"/>
<gene>
    <name evidence="2" type="ORF">AL01_04245</name>
</gene>
<feature type="domain" description="J" evidence="1">
    <location>
        <begin position="212"/>
        <end position="276"/>
    </location>
</feature>
<dbReference type="InterPro" id="IPR029024">
    <property type="entry name" value="TerB-like"/>
</dbReference>
<dbReference type="InterPro" id="IPR007791">
    <property type="entry name" value="DjlA_N"/>
</dbReference>
<dbReference type="STRING" id="1539051.AL01_04245"/>
<dbReference type="RefSeq" id="WP_077396188.1">
    <property type="nucleotide sequence ID" value="NZ_JATM01000002.1"/>
</dbReference>
<dbReference type="CDD" id="cd07316">
    <property type="entry name" value="terB_like_DjlA"/>
    <property type="match status" value="1"/>
</dbReference>
<reference evidence="2 3" key="1">
    <citation type="journal article" date="2016" name="PLoS ONE">
        <title>Whole-Genome Sequence Analysis of Bombella intestini LMG 28161T, a Novel Acetic Acid Bacterium Isolated from the Crop of a Red-Tailed Bumble Bee, Bombus lapidarius.</title>
        <authorList>
            <person name="Li L."/>
            <person name="Illeghems K."/>
            <person name="Van Kerrebroeck S."/>
            <person name="Borremans W."/>
            <person name="Cleenwerck I."/>
            <person name="Smagghe G."/>
            <person name="De Vuyst L."/>
            <person name="Vandamme P."/>
        </authorList>
    </citation>
    <scope>NUCLEOTIDE SEQUENCE [LARGE SCALE GENOMIC DNA]</scope>
    <source>
        <strain evidence="2 3">R-52487</strain>
    </source>
</reference>
<dbReference type="Proteomes" id="UP000200980">
    <property type="component" value="Unassembled WGS sequence"/>
</dbReference>
<dbReference type="InterPro" id="IPR001623">
    <property type="entry name" value="DnaJ_domain"/>
</dbReference>
<dbReference type="Gene3D" id="1.10.287.110">
    <property type="entry name" value="DnaJ domain"/>
    <property type="match status" value="1"/>
</dbReference>
<evidence type="ECO:0000313" key="2">
    <source>
        <dbReference type="EMBL" id="OOL18946.1"/>
    </source>
</evidence>
<evidence type="ECO:0000259" key="1">
    <source>
        <dbReference type="PROSITE" id="PS50076"/>
    </source>
</evidence>
<dbReference type="SMART" id="SM00271">
    <property type="entry name" value="DnaJ"/>
    <property type="match status" value="1"/>
</dbReference>
<dbReference type="InterPro" id="IPR050817">
    <property type="entry name" value="DjlA_DnaK_co-chaperone"/>
</dbReference>
<proteinExistence type="predicted"/>
<dbReference type="AlphaFoldDB" id="A0A1S8GQH0"/>
<accession>A0A1S8GQH0</accession>
<dbReference type="PROSITE" id="PS50076">
    <property type="entry name" value="DNAJ_2"/>
    <property type="match status" value="1"/>
</dbReference>
<dbReference type="SUPFAM" id="SSF158682">
    <property type="entry name" value="TerB-like"/>
    <property type="match status" value="1"/>
</dbReference>
<dbReference type="PRINTS" id="PR00625">
    <property type="entry name" value="JDOMAIN"/>
</dbReference>
<dbReference type="Gene3D" id="1.10.3680.10">
    <property type="entry name" value="TerB-like"/>
    <property type="match status" value="1"/>
</dbReference>
<dbReference type="EMBL" id="JATM01000002">
    <property type="protein sequence ID" value="OOL18946.1"/>
    <property type="molecule type" value="Genomic_DNA"/>
</dbReference>
<dbReference type="InterPro" id="IPR036869">
    <property type="entry name" value="J_dom_sf"/>
</dbReference>
<protein>
    <submittedName>
        <fullName evidence="2">Molecular chaperone DnaJ</fullName>
    </submittedName>
</protein>
<dbReference type="PANTHER" id="PTHR24074">
    <property type="entry name" value="CO-CHAPERONE PROTEIN DJLA"/>
    <property type="match status" value="1"/>
</dbReference>
<comment type="caution">
    <text evidence="2">The sequence shown here is derived from an EMBL/GenBank/DDBJ whole genome shotgun (WGS) entry which is preliminary data.</text>
</comment>